<dbReference type="AlphaFoldDB" id="A0A7J8A1P4"/>
<feature type="region of interest" description="Disordered" evidence="1">
    <location>
        <begin position="1"/>
        <end position="65"/>
    </location>
</feature>
<evidence type="ECO:0000313" key="3">
    <source>
        <dbReference type="Proteomes" id="UP000527355"/>
    </source>
</evidence>
<proteinExistence type="predicted"/>
<keyword evidence="3" id="KW-1185">Reference proteome</keyword>
<evidence type="ECO:0000256" key="1">
    <source>
        <dbReference type="SAM" id="MobiDB-lite"/>
    </source>
</evidence>
<reference evidence="2 3" key="1">
    <citation type="journal article" date="2020" name="Nature">
        <title>Six reference-quality genomes reveal evolution of bat adaptations.</title>
        <authorList>
            <person name="Jebb D."/>
            <person name="Huang Z."/>
            <person name="Pippel M."/>
            <person name="Hughes G.M."/>
            <person name="Lavrichenko K."/>
            <person name="Devanna P."/>
            <person name="Winkler S."/>
            <person name="Jermiin L.S."/>
            <person name="Skirmuntt E.C."/>
            <person name="Katzourakis A."/>
            <person name="Burkitt-Gray L."/>
            <person name="Ray D.A."/>
            <person name="Sullivan K.A.M."/>
            <person name="Roscito J.G."/>
            <person name="Kirilenko B.M."/>
            <person name="Davalos L.M."/>
            <person name="Corthals A.P."/>
            <person name="Power M.L."/>
            <person name="Jones G."/>
            <person name="Ransome R.D."/>
            <person name="Dechmann D.K.N."/>
            <person name="Locatelli A.G."/>
            <person name="Puechmaille S.J."/>
            <person name="Fedrigo O."/>
            <person name="Jarvis E.D."/>
            <person name="Hiller M."/>
            <person name="Vernes S.C."/>
            <person name="Myers E.W."/>
            <person name="Teeling E.C."/>
        </authorList>
    </citation>
    <scope>NUCLEOTIDE SEQUENCE [LARGE SCALE GENOMIC DNA]</scope>
    <source>
        <strain evidence="2">MMyoMyo1</strain>
        <tissue evidence="2">Flight muscle</tissue>
    </source>
</reference>
<comment type="caution">
    <text evidence="2">The sequence shown here is derived from an EMBL/GenBank/DDBJ whole genome shotgun (WGS) entry which is preliminary data.</text>
</comment>
<dbReference type="EMBL" id="JABWUV010000002">
    <property type="protein sequence ID" value="KAF6380403.1"/>
    <property type="molecule type" value="Genomic_DNA"/>
</dbReference>
<sequence>MENHITWSGQWCQQSRHPSVRIRPRHAEPAGHDDLLHEPEPGERAGNSALGARVPADQGLHGPRS</sequence>
<organism evidence="2 3">
    <name type="scientific">Myotis myotis</name>
    <name type="common">Greater mouse-eared bat</name>
    <name type="synonym">Vespertilio myotis</name>
    <dbReference type="NCBI Taxonomy" id="51298"/>
    <lineage>
        <taxon>Eukaryota</taxon>
        <taxon>Metazoa</taxon>
        <taxon>Chordata</taxon>
        <taxon>Craniata</taxon>
        <taxon>Vertebrata</taxon>
        <taxon>Euteleostomi</taxon>
        <taxon>Mammalia</taxon>
        <taxon>Eutheria</taxon>
        <taxon>Laurasiatheria</taxon>
        <taxon>Chiroptera</taxon>
        <taxon>Yangochiroptera</taxon>
        <taxon>Vespertilionidae</taxon>
        <taxon>Myotis</taxon>
    </lineage>
</organism>
<gene>
    <name evidence="2" type="ORF">mMyoMyo1_018012</name>
</gene>
<name>A0A7J8A1P4_MYOMY</name>
<dbReference type="Proteomes" id="UP000527355">
    <property type="component" value="Unassembled WGS sequence"/>
</dbReference>
<evidence type="ECO:0000313" key="2">
    <source>
        <dbReference type="EMBL" id="KAF6380403.1"/>
    </source>
</evidence>
<accession>A0A7J8A1P4</accession>
<feature type="compositionally biased region" description="Polar residues" evidence="1">
    <location>
        <begin position="1"/>
        <end position="17"/>
    </location>
</feature>
<protein>
    <submittedName>
        <fullName evidence="2">Sphingomyelin phosphodiesterase acid like 3B</fullName>
    </submittedName>
</protein>
<feature type="compositionally biased region" description="Basic and acidic residues" evidence="1">
    <location>
        <begin position="25"/>
        <end position="43"/>
    </location>
</feature>